<comment type="caution">
    <text evidence="1">The sequence shown here is derived from an EMBL/GenBank/DDBJ whole genome shotgun (WGS) entry which is preliminary data.</text>
</comment>
<dbReference type="Proteomes" id="UP000799754">
    <property type="component" value="Unassembled WGS sequence"/>
</dbReference>
<accession>A0ACB6RLS5</accession>
<feature type="non-terminal residue" evidence="1">
    <location>
        <position position="192"/>
    </location>
</feature>
<evidence type="ECO:0000313" key="2">
    <source>
        <dbReference type="Proteomes" id="UP000799754"/>
    </source>
</evidence>
<keyword evidence="2" id="KW-1185">Reference proteome</keyword>
<sequence length="192" mass="22142">MSLSDSIVPKLRQDGTNHFHWERAFQLYAKSQGYSGLLNGTWEEPTVIKGLTQMEPSTINSVYTDEVQLRAAQISVREHNRLIKEQYSRDWAQYRRWQSACAALELVLLSTVPQPIYESVNDLTDVADQFNTIIARYRDQGVTEECSIWADFFKLRAHECNTTTTFVDKFKAGLARLTHIQDCKLTDKQAVY</sequence>
<gene>
    <name evidence="1" type="ORF">BU25DRAFT_480653</name>
</gene>
<organism evidence="1 2">
    <name type="scientific">Macroventuria anomochaeta</name>
    <dbReference type="NCBI Taxonomy" id="301207"/>
    <lineage>
        <taxon>Eukaryota</taxon>
        <taxon>Fungi</taxon>
        <taxon>Dikarya</taxon>
        <taxon>Ascomycota</taxon>
        <taxon>Pezizomycotina</taxon>
        <taxon>Dothideomycetes</taxon>
        <taxon>Pleosporomycetidae</taxon>
        <taxon>Pleosporales</taxon>
        <taxon>Pleosporineae</taxon>
        <taxon>Didymellaceae</taxon>
        <taxon>Macroventuria</taxon>
    </lineage>
</organism>
<dbReference type="EMBL" id="MU006745">
    <property type="protein sequence ID" value="KAF2622345.1"/>
    <property type="molecule type" value="Genomic_DNA"/>
</dbReference>
<protein>
    <submittedName>
        <fullName evidence="1">Uncharacterized protein</fullName>
    </submittedName>
</protein>
<name>A0ACB6RLS5_9PLEO</name>
<evidence type="ECO:0000313" key="1">
    <source>
        <dbReference type="EMBL" id="KAF2622345.1"/>
    </source>
</evidence>
<proteinExistence type="predicted"/>
<reference evidence="1" key="1">
    <citation type="journal article" date="2020" name="Stud. Mycol.">
        <title>101 Dothideomycetes genomes: a test case for predicting lifestyles and emergence of pathogens.</title>
        <authorList>
            <person name="Haridas S."/>
            <person name="Albert R."/>
            <person name="Binder M."/>
            <person name="Bloem J."/>
            <person name="Labutti K."/>
            <person name="Salamov A."/>
            <person name="Andreopoulos B."/>
            <person name="Baker S."/>
            <person name="Barry K."/>
            <person name="Bills G."/>
            <person name="Bluhm B."/>
            <person name="Cannon C."/>
            <person name="Castanera R."/>
            <person name="Culley D."/>
            <person name="Daum C."/>
            <person name="Ezra D."/>
            <person name="Gonzalez J."/>
            <person name="Henrissat B."/>
            <person name="Kuo A."/>
            <person name="Liang C."/>
            <person name="Lipzen A."/>
            <person name="Lutzoni F."/>
            <person name="Magnuson J."/>
            <person name="Mondo S."/>
            <person name="Nolan M."/>
            <person name="Ohm R."/>
            <person name="Pangilinan J."/>
            <person name="Park H.-J."/>
            <person name="Ramirez L."/>
            <person name="Alfaro M."/>
            <person name="Sun H."/>
            <person name="Tritt A."/>
            <person name="Yoshinaga Y."/>
            <person name="Zwiers L.-H."/>
            <person name="Turgeon B."/>
            <person name="Goodwin S."/>
            <person name="Spatafora J."/>
            <person name="Crous P."/>
            <person name="Grigoriev I."/>
        </authorList>
    </citation>
    <scope>NUCLEOTIDE SEQUENCE</scope>
    <source>
        <strain evidence="1">CBS 525.71</strain>
    </source>
</reference>